<dbReference type="SMART" id="SM00698">
    <property type="entry name" value="MORN"/>
    <property type="match status" value="8"/>
</dbReference>
<comment type="caution">
    <text evidence="3">The sequence shown here is derived from an EMBL/GenBank/DDBJ whole genome shotgun (WGS) entry which is preliminary data.</text>
</comment>
<dbReference type="EMBL" id="CAUYUJ010013669">
    <property type="protein sequence ID" value="CAK0836575.1"/>
    <property type="molecule type" value="Genomic_DNA"/>
</dbReference>
<organism evidence="3 4">
    <name type="scientific">Prorocentrum cordatum</name>
    <dbReference type="NCBI Taxonomy" id="2364126"/>
    <lineage>
        <taxon>Eukaryota</taxon>
        <taxon>Sar</taxon>
        <taxon>Alveolata</taxon>
        <taxon>Dinophyceae</taxon>
        <taxon>Prorocentrales</taxon>
        <taxon>Prorocentraceae</taxon>
        <taxon>Prorocentrum</taxon>
    </lineage>
</organism>
<feature type="region of interest" description="Disordered" evidence="2">
    <location>
        <begin position="749"/>
        <end position="771"/>
    </location>
</feature>
<dbReference type="Proteomes" id="UP001189429">
    <property type="component" value="Unassembled WGS sequence"/>
</dbReference>
<name>A0ABN9SVP4_9DINO</name>
<feature type="compositionally biased region" description="Low complexity" evidence="2">
    <location>
        <begin position="320"/>
        <end position="332"/>
    </location>
</feature>
<protein>
    <submittedName>
        <fullName evidence="3">Uncharacterized protein</fullName>
    </submittedName>
</protein>
<dbReference type="Gene3D" id="2.20.110.10">
    <property type="entry name" value="Histone H3 K4-specific methyltransferase SET7/9 N-terminal domain"/>
    <property type="match status" value="4"/>
</dbReference>
<dbReference type="InterPro" id="IPR003409">
    <property type="entry name" value="MORN"/>
</dbReference>
<accession>A0ABN9SVP4</accession>
<keyword evidence="4" id="KW-1185">Reference proteome</keyword>
<dbReference type="SUPFAM" id="SSF52540">
    <property type="entry name" value="P-loop containing nucleoside triphosphate hydrolases"/>
    <property type="match status" value="1"/>
</dbReference>
<feature type="region of interest" description="Disordered" evidence="2">
    <location>
        <begin position="288"/>
        <end position="340"/>
    </location>
</feature>
<sequence>MKDLKNKEAKIVYITGADIESECLNSLVDGEFEQHEAALQDTVLIVDEVDGLIFDGGTTTTKHFADRDLGDMVNEWLTQLRNKGRIDRDYDDFRSVDDISELLQQEVEDAFAEAAQKVEGRDYAKRGEGMYMLSPETGKVVEGGWSLWLEIIKSNNNFPSQWVEYKYEKAILSRLQCYMSYTCICGLTGSLGQSAEREYLSKYYEAATFNAPFFLDTCRGKGGKVCGKKVPQHIEETEPLNTVKQQDKKVVELATKKCSEVPVLIVTNSTDSVDRVSNSLEKKLRELYGEPGAGDAQGQESSATRGGRAASVGRSGGAGSASARGRTPRASSVARGEPGGAAAASSSVIRLLHNPKRPLEFVELVEKATEPLPGADSEKQQKWPITVTTAEGGRGHDYRVVDPDIDDKGGLLLIVTWIPTSEREWIQILGRTGRQDRNGQYAVFICNEDESVLEALKGRTKGQPLVDCMLAYGDRETAKMLKANTADIERGRVMHKLTSKYWSKEKAGKTTKRNNWDWKELCREFMDNEPAKIEDRFYTMFPQDKNQQEGLLKRTDGRRYEGGLKDGKPHGFGVFTMPDGTTFEGQWDEGRMHGTGKYIDPSGAQYEGGWVTHEKSGKGIETYPDGARYEGDFLQGCKHGVGKYTTGQGAHYEGQFKKDKMDGHGHWEFVSGHKYTGQWKRGQMNGTGKMVWADGVTYEGRFENDVRHGRGTVKWPDGRVYRGHWHKGRLNGSGVMIDANGEAMPTQNIPDQGDLGGGKGAVPSNSGGGGFSYKAMTAKEEGELCTL</sequence>
<evidence type="ECO:0000256" key="2">
    <source>
        <dbReference type="SAM" id="MobiDB-lite"/>
    </source>
</evidence>
<reference evidence="3" key="1">
    <citation type="submission" date="2023-10" db="EMBL/GenBank/DDBJ databases">
        <authorList>
            <person name="Chen Y."/>
            <person name="Shah S."/>
            <person name="Dougan E. K."/>
            <person name="Thang M."/>
            <person name="Chan C."/>
        </authorList>
    </citation>
    <scope>NUCLEOTIDE SEQUENCE [LARGE SCALE GENOMIC DNA]</scope>
</reference>
<feature type="compositionally biased region" description="Gly residues" evidence="2">
    <location>
        <begin position="754"/>
        <end position="771"/>
    </location>
</feature>
<keyword evidence="1" id="KW-0677">Repeat</keyword>
<dbReference type="SUPFAM" id="SSF82185">
    <property type="entry name" value="Histone H3 K4-specific methyltransferase SET7/9 N-terminal domain"/>
    <property type="match status" value="2"/>
</dbReference>
<dbReference type="Pfam" id="PF02493">
    <property type="entry name" value="MORN"/>
    <property type="match status" value="8"/>
</dbReference>
<dbReference type="InterPro" id="IPR027417">
    <property type="entry name" value="P-loop_NTPase"/>
</dbReference>
<proteinExistence type="predicted"/>
<evidence type="ECO:0000313" key="3">
    <source>
        <dbReference type="EMBL" id="CAK0836575.1"/>
    </source>
</evidence>
<evidence type="ECO:0000313" key="4">
    <source>
        <dbReference type="Proteomes" id="UP001189429"/>
    </source>
</evidence>
<feature type="compositionally biased region" description="Low complexity" evidence="2">
    <location>
        <begin position="301"/>
        <end position="313"/>
    </location>
</feature>
<dbReference type="Gene3D" id="3.40.50.300">
    <property type="entry name" value="P-loop containing nucleotide triphosphate hydrolases"/>
    <property type="match status" value="1"/>
</dbReference>
<dbReference type="PANTHER" id="PTHR43215">
    <property type="entry name" value="RADIAL SPOKE HEAD 1 HOMOLOG"/>
    <property type="match status" value="1"/>
</dbReference>
<dbReference type="PANTHER" id="PTHR43215:SF14">
    <property type="entry name" value="RADIAL SPOKE HEAD 1 HOMOLOG"/>
    <property type="match status" value="1"/>
</dbReference>
<evidence type="ECO:0000256" key="1">
    <source>
        <dbReference type="ARBA" id="ARBA00022737"/>
    </source>
</evidence>
<gene>
    <name evidence="3" type="ORF">PCOR1329_LOCUS33018</name>
</gene>